<dbReference type="Gene3D" id="3.90.190.10">
    <property type="entry name" value="Protein tyrosine phosphatase superfamily"/>
    <property type="match status" value="1"/>
</dbReference>
<protein>
    <recommendedName>
        <fullName evidence="15">Dual specificity phosphatase, catalytic domain</fullName>
    </recommendedName>
</protein>
<dbReference type="Proteomes" id="UP000318053">
    <property type="component" value="Unassembled WGS sequence"/>
</dbReference>
<evidence type="ECO:0000259" key="11">
    <source>
        <dbReference type="PROSITE" id="PS50054"/>
    </source>
</evidence>
<evidence type="ECO:0000313" key="14">
    <source>
        <dbReference type="Proteomes" id="UP000318053"/>
    </source>
</evidence>
<proteinExistence type="predicted"/>
<dbReference type="SUPFAM" id="SSF52799">
    <property type="entry name" value="(Phosphotyrosine protein) phosphatases II"/>
    <property type="match status" value="1"/>
</dbReference>
<dbReference type="GO" id="GO:0008654">
    <property type="term" value="P:phospholipid biosynthetic process"/>
    <property type="evidence" value="ECO:0007669"/>
    <property type="project" value="UniProtKB-KW"/>
</dbReference>
<comment type="caution">
    <text evidence="13">The sequence shown here is derived from an EMBL/GenBank/DDBJ whole genome shotgun (WGS) entry which is preliminary data.</text>
</comment>
<gene>
    <name evidence="13" type="ORF">CA85_02210</name>
</gene>
<dbReference type="FunFam" id="3.90.190.10:FF:000060">
    <property type="entry name" value="Phosphatidylglycerophosphatase and protein-tyrosine phosphatase 1"/>
    <property type="match status" value="1"/>
</dbReference>
<feature type="domain" description="Tyrosine specific protein phosphatases" evidence="12">
    <location>
        <begin position="100"/>
        <end position="160"/>
    </location>
</feature>
<reference evidence="13 14" key="1">
    <citation type="submission" date="2019-02" db="EMBL/GenBank/DDBJ databases">
        <title>Deep-cultivation of Planctomycetes and their phenomic and genomic characterization uncovers novel biology.</title>
        <authorList>
            <person name="Wiegand S."/>
            <person name="Jogler M."/>
            <person name="Boedeker C."/>
            <person name="Pinto D."/>
            <person name="Vollmers J."/>
            <person name="Rivas-Marin E."/>
            <person name="Kohn T."/>
            <person name="Peeters S.H."/>
            <person name="Heuer A."/>
            <person name="Rast P."/>
            <person name="Oberbeckmann S."/>
            <person name="Bunk B."/>
            <person name="Jeske O."/>
            <person name="Meyerdierks A."/>
            <person name="Storesund J.E."/>
            <person name="Kallscheuer N."/>
            <person name="Luecker S."/>
            <person name="Lage O.M."/>
            <person name="Pohl T."/>
            <person name="Merkel B.J."/>
            <person name="Hornburger P."/>
            <person name="Mueller R.-W."/>
            <person name="Bruemmer F."/>
            <person name="Labrenz M."/>
            <person name="Spormann A.M."/>
            <person name="Op Den Camp H."/>
            <person name="Overmann J."/>
            <person name="Amann R."/>
            <person name="Jetten M.S.M."/>
            <person name="Mascher T."/>
            <person name="Medema M.H."/>
            <person name="Devos D.P."/>
            <person name="Kaster A.-K."/>
            <person name="Ovreas L."/>
            <person name="Rohde M."/>
            <person name="Galperin M.Y."/>
            <person name="Jogler C."/>
        </authorList>
    </citation>
    <scope>NUCLEOTIDE SEQUENCE [LARGE SCALE GENOMIC DNA]</scope>
    <source>
        <strain evidence="13 14">CA85</strain>
    </source>
</reference>
<sequence length="193" mass="21904">MKTRSFYERLYAGSVFYPTLAWNVMLGRVLKVRRWWDSVDDHVIVGARPFTRDVETLAALGVRAVVNTCEEYTGPIEEYGRLGIVQLHIPTVDFTHPTIDNVRQGVEFIQKHVEQGEIVYIHCKAGRARSATVAICWLIEHRQMTPDEAQALLLSKRPHVNPRLTERAVVNEFVASLEAERAESATARLAHPS</sequence>
<dbReference type="GO" id="GO:0005737">
    <property type="term" value="C:cytoplasm"/>
    <property type="evidence" value="ECO:0007669"/>
    <property type="project" value="UniProtKB-ARBA"/>
</dbReference>
<evidence type="ECO:0000256" key="9">
    <source>
        <dbReference type="ARBA" id="ARBA00023264"/>
    </source>
</evidence>
<evidence type="ECO:0000256" key="2">
    <source>
        <dbReference type="ARBA" id="ARBA00005189"/>
    </source>
</evidence>
<dbReference type="AlphaFoldDB" id="A0A5C5YJ88"/>
<dbReference type="CDD" id="cd14524">
    <property type="entry name" value="PTPMT1"/>
    <property type="match status" value="1"/>
</dbReference>
<dbReference type="InterPro" id="IPR000340">
    <property type="entry name" value="Dual-sp_phosphatase_cat-dom"/>
</dbReference>
<keyword evidence="7" id="KW-0472">Membrane</keyword>
<dbReference type="Pfam" id="PF00782">
    <property type="entry name" value="DSPc"/>
    <property type="match status" value="1"/>
</dbReference>
<keyword evidence="14" id="KW-1185">Reference proteome</keyword>
<dbReference type="OrthoDB" id="9806482at2"/>
<evidence type="ECO:0000256" key="6">
    <source>
        <dbReference type="ARBA" id="ARBA00023098"/>
    </source>
</evidence>
<evidence type="ECO:0000259" key="12">
    <source>
        <dbReference type="PROSITE" id="PS50056"/>
    </source>
</evidence>
<keyword evidence="8" id="KW-0594">Phospholipid biosynthesis</keyword>
<dbReference type="InterPro" id="IPR016130">
    <property type="entry name" value="Tyr_Pase_AS"/>
</dbReference>
<keyword evidence="6" id="KW-0443">Lipid metabolism</keyword>
<name>A0A5C5YJ88_9BACT</name>
<evidence type="ECO:0000256" key="5">
    <source>
        <dbReference type="ARBA" id="ARBA00022912"/>
    </source>
</evidence>
<keyword evidence="3" id="KW-0444">Lipid biosynthesis</keyword>
<comment type="pathway">
    <text evidence="10">Phospholipid metabolism.</text>
</comment>
<evidence type="ECO:0000256" key="8">
    <source>
        <dbReference type="ARBA" id="ARBA00023209"/>
    </source>
</evidence>
<keyword evidence="4" id="KW-0378">Hydrolase</keyword>
<dbReference type="SMART" id="SM00195">
    <property type="entry name" value="DSPc"/>
    <property type="match status" value="1"/>
</dbReference>
<evidence type="ECO:0000313" key="13">
    <source>
        <dbReference type="EMBL" id="TWT74933.1"/>
    </source>
</evidence>
<dbReference type="InterPro" id="IPR000387">
    <property type="entry name" value="Tyr_Pase_dom"/>
</dbReference>
<dbReference type="InterPro" id="IPR044596">
    <property type="entry name" value="PTPMT1-like"/>
</dbReference>
<dbReference type="PANTHER" id="PTHR46274">
    <property type="entry name" value="PHOSPHATIDYLINOSITOL PHOSPHATASE"/>
    <property type="match status" value="1"/>
</dbReference>
<evidence type="ECO:0008006" key="15">
    <source>
        <dbReference type="Google" id="ProtNLM"/>
    </source>
</evidence>
<evidence type="ECO:0000256" key="1">
    <source>
        <dbReference type="ARBA" id="ARBA00004370"/>
    </source>
</evidence>
<organism evidence="13 14">
    <name type="scientific">Allorhodopirellula solitaria</name>
    <dbReference type="NCBI Taxonomy" id="2527987"/>
    <lineage>
        <taxon>Bacteria</taxon>
        <taxon>Pseudomonadati</taxon>
        <taxon>Planctomycetota</taxon>
        <taxon>Planctomycetia</taxon>
        <taxon>Pirellulales</taxon>
        <taxon>Pirellulaceae</taxon>
        <taxon>Allorhodopirellula</taxon>
    </lineage>
</organism>
<keyword evidence="5" id="KW-0904">Protein phosphatase</keyword>
<dbReference type="InterPro" id="IPR029021">
    <property type="entry name" value="Prot-tyrosine_phosphatase-like"/>
</dbReference>
<feature type="domain" description="Tyrosine-protein phosphatase" evidence="11">
    <location>
        <begin position="35"/>
        <end position="182"/>
    </location>
</feature>
<comment type="pathway">
    <text evidence="2">Lipid metabolism.</text>
</comment>
<dbReference type="GO" id="GO:0004721">
    <property type="term" value="F:phosphoprotein phosphatase activity"/>
    <property type="evidence" value="ECO:0007669"/>
    <property type="project" value="UniProtKB-KW"/>
</dbReference>
<dbReference type="EMBL" id="SJPK01000001">
    <property type="protein sequence ID" value="TWT74933.1"/>
    <property type="molecule type" value="Genomic_DNA"/>
</dbReference>
<dbReference type="InterPro" id="IPR020422">
    <property type="entry name" value="TYR_PHOSPHATASE_DUAL_dom"/>
</dbReference>
<evidence type="ECO:0000256" key="10">
    <source>
        <dbReference type="ARBA" id="ARBA00025707"/>
    </source>
</evidence>
<dbReference type="GO" id="GO:0016020">
    <property type="term" value="C:membrane"/>
    <property type="evidence" value="ECO:0007669"/>
    <property type="project" value="UniProtKB-SubCell"/>
</dbReference>
<evidence type="ECO:0000256" key="3">
    <source>
        <dbReference type="ARBA" id="ARBA00022516"/>
    </source>
</evidence>
<dbReference type="PROSITE" id="PS50056">
    <property type="entry name" value="TYR_PHOSPHATASE_2"/>
    <property type="match status" value="1"/>
</dbReference>
<keyword evidence="9" id="KW-1208">Phospholipid metabolism</keyword>
<dbReference type="PANTHER" id="PTHR46274:SF6">
    <property type="entry name" value="TYR_PHOSPHATASE_2 DOMAIN-CONTAINING PROTEIN"/>
    <property type="match status" value="1"/>
</dbReference>
<dbReference type="PROSITE" id="PS50054">
    <property type="entry name" value="TYR_PHOSPHATASE_DUAL"/>
    <property type="match status" value="1"/>
</dbReference>
<dbReference type="PROSITE" id="PS00383">
    <property type="entry name" value="TYR_PHOSPHATASE_1"/>
    <property type="match status" value="1"/>
</dbReference>
<dbReference type="RefSeq" id="WP_146389360.1">
    <property type="nucleotide sequence ID" value="NZ_SJPK01000001.1"/>
</dbReference>
<accession>A0A5C5YJ88</accession>
<evidence type="ECO:0000256" key="4">
    <source>
        <dbReference type="ARBA" id="ARBA00022801"/>
    </source>
</evidence>
<comment type="subcellular location">
    <subcellularLocation>
        <location evidence="1">Membrane</location>
    </subcellularLocation>
</comment>
<evidence type="ECO:0000256" key="7">
    <source>
        <dbReference type="ARBA" id="ARBA00023136"/>
    </source>
</evidence>